<organism evidence="3 4">
    <name type="scientific">Brachybacterium epidermidis</name>
    <dbReference type="NCBI Taxonomy" id="2781983"/>
    <lineage>
        <taxon>Bacteria</taxon>
        <taxon>Bacillati</taxon>
        <taxon>Actinomycetota</taxon>
        <taxon>Actinomycetes</taxon>
        <taxon>Micrococcales</taxon>
        <taxon>Dermabacteraceae</taxon>
        <taxon>Brachybacterium</taxon>
    </lineage>
</organism>
<feature type="transmembrane region" description="Helical" evidence="1">
    <location>
        <begin position="216"/>
        <end position="233"/>
    </location>
</feature>
<dbReference type="Pfam" id="PF02104">
    <property type="entry name" value="SURF1"/>
    <property type="match status" value="1"/>
</dbReference>
<keyword evidence="1" id="KW-0812">Transmembrane</keyword>
<gene>
    <name evidence="3" type="ORF">IOE58_06165</name>
</gene>
<evidence type="ECO:0000256" key="1">
    <source>
        <dbReference type="RuleBase" id="RU363076"/>
    </source>
</evidence>
<dbReference type="CDD" id="cd06662">
    <property type="entry name" value="SURF1"/>
    <property type="match status" value="1"/>
</dbReference>
<proteinExistence type="inferred from homology"/>
<evidence type="ECO:0000256" key="2">
    <source>
        <dbReference type="SAM" id="MobiDB-lite"/>
    </source>
</evidence>
<evidence type="ECO:0000313" key="4">
    <source>
        <dbReference type="Proteomes" id="UP000644727"/>
    </source>
</evidence>
<feature type="compositionally biased region" description="Low complexity" evidence="2">
    <location>
        <begin position="266"/>
        <end position="282"/>
    </location>
</feature>
<protein>
    <recommendedName>
        <fullName evidence="1">SURF1-like protein</fullName>
    </recommendedName>
</protein>
<keyword evidence="4" id="KW-1185">Reference proteome</keyword>
<sequence length="282" mass="29462">MLRTALRPRLLGLLALMVAATVGCGLLASWQWDRAHRALTSRDDAPAELGDVRDVLEVGGAVTNDIVGELVTAQGRFDPAEQVLVAGRRIDGTEATVVVTALHVDLDDGTTARLPVARGWLPTAEVTGADGHLDPSLAPPPPSGEVAVAGRIEASEAASDGIEGGVATEIATPQLVNEWGAPMYAGYVAQTSESAGLSPMPAAQSAFSRGLDWQNIGYAAQWILFGAFFLYLWGRSVRTAYLDELADQREALERELDGGSVGGSDTAPATSSAATPTADKDR</sequence>
<accession>A0ABR9W018</accession>
<reference evidence="3 4" key="1">
    <citation type="submission" date="2020-10" db="EMBL/GenBank/DDBJ databases">
        <title>Draft genome and description of Brachybacterium epidermidis sp nov.</title>
        <authorList>
            <person name="Boxberger M."/>
            <person name="La Scola B."/>
        </authorList>
    </citation>
    <scope>NUCLEOTIDE SEQUENCE [LARGE SCALE GENOMIC DNA]</scope>
    <source>
        <strain evidence="3 4">Marseille-Q2903</strain>
    </source>
</reference>
<dbReference type="PROSITE" id="PS51257">
    <property type="entry name" value="PROKAR_LIPOPROTEIN"/>
    <property type="match status" value="1"/>
</dbReference>
<dbReference type="EMBL" id="JADEYR010000004">
    <property type="protein sequence ID" value="MBE9403787.1"/>
    <property type="molecule type" value="Genomic_DNA"/>
</dbReference>
<comment type="subcellular location">
    <subcellularLocation>
        <location evidence="1">Cell membrane</location>
        <topology evidence="1">Multi-pass membrane protein</topology>
    </subcellularLocation>
</comment>
<comment type="similarity">
    <text evidence="1">Belongs to the SURF1 family.</text>
</comment>
<dbReference type="PROSITE" id="PS50895">
    <property type="entry name" value="SURF1"/>
    <property type="match status" value="1"/>
</dbReference>
<keyword evidence="1" id="KW-1003">Cell membrane</keyword>
<dbReference type="Proteomes" id="UP000644727">
    <property type="component" value="Unassembled WGS sequence"/>
</dbReference>
<dbReference type="InterPro" id="IPR002994">
    <property type="entry name" value="Surf1/Shy1"/>
</dbReference>
<feature type="region of interest" description="Disordered" evidence="2">
    <location>
        <begin position="253"/>
        <end position="282"/>
    </location>
</feature>
<keyword evidence="1" id="KW-1133">Transmembrane helix</keyword>
<comment type="caution">
    <text evidence="3">The sequence shown here is derived from an EMBL/GenBank/DDBJ whole genome shotgun (WGS) entry which is preliminary data.</text>
</comment>
<evidence type="ECO:0000313" key="3">
    <source>
        <dbReference type="EMBL" id="MBE9403787.1"/>
    </source>
</evidence>
<name>A0ABR9W018_9MICO</name>
<comment type="caution">
    <text evidence="1">Lacks conserved residue(s) required for the propagation of feature annotation.</text>
</comment>
<dbReference type="RefSeq" id="WP_193865528.1">
    <property type="nucleotide sequence ID" value="NZ_JADEYR010000004.1"/>
</dbReference>
<keyword evidence="1" id="KW-0472">Membrane</keyword>